<dbReference type="Proteomes" id="UP001161390">
    <property type="component" value="Unassembled WGS sequence"/>
</dbReference>
<evidence type="ECO:0000256" key="3">
    <source>
        <dbReference type="ARBA" id="ARBA00023125"/>
    </source>
</evidence>
<keyword evidence="4" id="KW-0804">Transcription</keyword>
<dbReference type="Gene3D" id="1.10.10.10">
    <property type="entry name" value="Winged helix-like DNA-binding domain superfamily/Winged helix DNA-binding domain"/>
    <property type="match status" value="1"/>
</dbReference>
<dbReference type="PANTHER" id="PTHR30126:SF2">
    <property type="entry name" value="HTH-TYPE TRANSCRIPTIONAL REGULATOR YJIE"/>
    <property type="match status" value="1"/>
</dbReference>
<dbReference type="EMBL" id="BSNJ01000008">
    <property type="protein sequence ID" value="GLQ21957.1"/>
    <property type="molecule type" value="Genomic_DNA"/>
</dbReference>
<dbReference type="Pfam" id="PF00126">
    <property type="entry name" value="HTH_1"/>
    <property type="match status" value="1"/>
</dbReference>
<keyword evidence="2" id="KW-0805">Transcription regulation</keyword>
<comment type="caution">
    <text evidence="6">The sequence shown here is derived from an EMBL/GenBank/DDBJ whole genome shotgun (WGS) entry which is preliminary data.</text>
</comment>
<dbReference type="InterPro" id="IPR036388">
    <property type="entry name" value="WH-like_DNA-bd_sf"/>
</dbReference>
<dbReference type="RefSeq" id="WP_284374072.1">
    <property type="nucleotide sequence ID" value="NZ_BSNJ01000008.1"/>
</dbReference>
<sequence length="305" mass="33996">MELKWLEDFVAVAELGHFARSATNRRITQSALSRRIQSLESWVGAELLDRSSHPIQLTDIGEAFIKTAREIIYDAYEAQANARNDVRLSEESLTIACLHTLSLTFIPTMVGNLQKRIGSFPTSISADMRSFEDYIESLRNGSSDLFVCYDHPAVPTPLDLNGFVRFDLASTQILPYQKLGRDAPDLDAAKGPDIPLLAYSPTTYMYRIVEHCIEDMPARKRLKTVYRASLAESILTATQEGLGLSWLPRNVAPGTAEENGLMMVSDAVSTNVRITAFMVAEPISKIQERLFQQLSLNAEDLVHQG</sequence>
<dbReference type="InterPro" id="IPR000847">
    <property type="entry name" value="LysR_HTH_N"/>
</dbReference>
<dbReference type="PRINTS" id="PR00039">
    <property type="entry name" value="HTHLYSR"/>
</dbReference>
<keyword evidence="7" id="KW-1185">Reference proteome</keyword>
<reference evidence="6" key="2">
    <citation type="submission" date="2023-01" db="EMBL/GenBank/DDBJ databases">
        <title>Draft genome sequence of Algimonas porphyrae strain NBRC 108216.</title>
        <authorList>
            <person name="Sun Q."/>
            <person name="Mori K."/>
        </authorList>
    </citation>
    <scope>NUCLEOTIDE SEQUENCE</scope>
    <source>
        <strain evidence="6">NBRC 108216</strain>
    </source>
</reference>
<accession>A0ABQ5V4G5</accession>
<dbReference type="Pfam" id="PF03466">
    <property type="entry name" value="LysR_substrate"/>
    <property type="match status" value="1"/>
</dbReference>
<evidence type="ECO:0000256" key="1">
    <source>
        <dbReference type="ARBA" id="ARBA00009437"/>
    </source>
</evidence>
<dbReference type="SUPFAM" id="SSF46785">
    <property type="entry name" value="Winged helix' DNA-binding domain"/>
    <property type="match status" value="1"/>
</dbReference>
<proteinExistence type="inferred from homology"/>
<comment type="similarity">
    <text evidence="1">Belongs to the LysR transcriptional regulatory family.</text>
</comment>
<evidence type="ECO:0000313" key="7">
    <source>
        <dbReference type="Proteomes" id="UP001161390"/>
    </source>
</evidence>
<evidence type="ECO:0000259" key="5">
    <source>
        <dbReference type="PROSITE" id="PS50931"/>
    </source>
</evidence>
<dbReference type="InterPro" id="IPR005119">
    <property type="entry name" value="LysR_subst-bd"/>
</dbReference>
<keyword evidence="3" id="KW-0238">DNA-binding</keyword>
<dbReference type="InterPro" id="IPR036390">
    <property type="entry name" value="WH_DNA-bd_sf"/>
</dbReference>
<organism evidence="6 7">
    <name type="scientific">Algimonas porphyrae</name>
    <dbReference type="NCBI Taxonomy" id="1128113"/>
    <lineage>
        <taxon>Bacteria</taxon>
        <taxon>Pseudomonadati</taxon>
        <taxon>Pseudomonadota</taxon>
        <taxon>Alphaproteobacteria</taxon>
        <taxon>Maricaulales</taxon>
        <taxon>Robiginitomaculaceae</taxon>
        <taxon>Algimonas</taxon>
    </lineage>
</organism>
<gene>
    <name evidence="6" type="ORF">GCM10007854_29120</name>
</gene>
<evidence type="ECO:0000256" key="2">
    <source>
        <dbReference type="ARBA" id="ARBA00023015"/>
    </source>
</evidence>
<feature type="domain" description="HTH lysR-type" evidence="5">
    <location>
        <begin position="1"/>
        <end position="58"/>
    </location>
</feature>
<dbReference type="SUPFAM" id="SSF53850">
    <property type="entry name" value="Periplasmic binding protein-like II"/>
    <property type="match status" value="1"/>
</dbReference>
<name>A0ABQ5V4G5_9PROT</name>
<dbReference type="PROSITE" id="PS50931">
    <property type="entry name" value="HTH_LYSR"/>
    <property type="match status" value="1"/>
</dbReference>
<reference evidence="6" key="1">
    <citation type="journal article" date="2014" name="Int. J. Syst. Evol. Microbiol.">
        <title>Complete genome of a new Firmicutes species belonging to the dominant human colonic microbiota ('Ruminococcus bicirculans') reveals two chromosomes and a selective capacity to utilize plant glucans.</title>
        <authorList>
            <consortium name="NISC Comparative Sequencing Program"/>
            <person name="Wegmann U."/>
            <person name="Louis P."/>
            <person name="Goesmann A."/>
            <person name="Henrissat B."/>
            <person name="Duncan S.H."/>
            <person name="Flint H.J."/>
        </authorList>
    </citation>
    <scope>NUCLEOTIDE SEQUENCE</scope>
    <source>
        <strain evidence="6">NBRC 108216</strain>
    </source>
</reference>
<dbReference type="Gene3D" id="3.40.190.10">
    <property type="entry name" value="Periplasmic binding protein-like II"/>
    <property type="match status" value="2"/>
</dbReference>
<evidence type="ECO:0000313" key="6">
    <source>
        <dbReference type="EMBL" id="GLQ21957.1"/>
    </source>
</evidence>
<dbReference type="PANTHER" id="PTHR30126">
    <property type="entry name" value="HTH-TYPE TRANSCRIPTIONAL REGULATOR"/>
    <property type="match status" value="1"/>
</dbReference>
<protein>
    <submittedName>
        <fullName evidence="6">LysR family transcriptional regulator</fullName>
    </submittedName>
</protein>
<evidence type="ECO:0000256" key="4">
    <source>
        <dbReference type="ARBA" id="ARBA00023163"/>
    </source>
</evidence>